<keyword evidence="4" id="KW-0479">Metal-binding</keyword>
<keyword evidence="8" id="KW-0805">Transcription regulation</keyword>
<dbReference type="Pfam" id="PF02135">
    <property type="entry name" value="zf-TAZ"/>
    <property type="match status" value="1"/>
</dbReference>
<feature type="compositionally biased region" description="Basic and acidic residues" evidence="12">
    <location>
        <begin position="16"/>
        <end position="26"/>
    </location>
</feature>
<dbReference type="EC" id="2.3.1.48" evidence="2"/>
<dbReference type="GO" id="GO:0005634">
    <property type="term" value="C:nucleus"/>
    <property type="evidence" value="ECO:0007669"/>
    <property type="project" value="UniProtKB-SubCell"/>
</dbReference>
<dbReference type="GO" id="GO:0003713">
    <property type="term" value="F:transcription coactivator activity"/>
    <property type="evidence" value="ECO:0007669"/>
    <property type="project" value="TreeGrafter"/>
</dbReference>
<dbReference type="EMBL" id="HBIO01031796">
    <property type="protein sequence ID" value="CAE0479533.1"/>
    <property type="molecule type" value="Transcribed_RNA"/>
</dbReference>
<comment type="subcellular location">
    <subcellularLocation>
        <location evidence="1">Nucleus</location>
    </subcellularLocation>
</comment>
<keyword evidence="5" id="KW-0863">Zinc-finger</keyword>
<dbReference type="GO" id="GO:0000123">
    <property type="term" value="C:histone acetyltransferase complex"/>
    <property type="evidence" value="ECO:0007669"/>
    <property type="project" value="TreeGrafter"/>
</dbReference>
<dbReference type="SMART" id="SM00551">
    <property type="entry name" value="ZnF_TAZ"/>
    <property type="match status" value="1"/>
</dbReference>
<evidence type="ECO:0000256" key="12">
    <source>
        <dbReference type="SAM" id="MobiDB-lite"/>
    </source>
</evidence>
<evidence type="ECO:0000256" key="3">
    <source>
        <dbReference type="ARBA" id="ARBA00022679"/>
    </source>
</evidence>
<gene>
    <name evidence="14" type="ORF">CDEB00056_LOCUS24387</name>
</gene>
<keyword evidence="9" id="KW-0804">Transcription</keyword>
<dbReference type="InterPro" id="IPR013178">
    <property type="entry name" value="Histone_AcTrfase_Rtt109/CBP"/>
</dbReference>
<dbReference type="SUPFAM" id="SSF57933">
    <property type="entry name" value="TAZ domain"/>
    <property type="match status" value="1"/>
</dbReference>
<comment type="catalytic activity">
    <reaction evidence="11">
        <text>L-lysyl-[protein] + acetyl-CoA = N(6)-acetyl-L-lysyl-[protein] + CoA + H(+)</text>
        <dbReference type="Rhea" id="RHEA:45948"/>
        <dbReference type="Rhea" id="RHEA-COMP:9752"/>
        <dbReference type="Rhea" id="RHEA-COMP:10731"/>
        <dbReference type="ChEBI" id="CHEBI:15378"/>
        <dbReference type="ChEBI" id="CHEBI:29969"/>
        <dbReference type="ChEBI" id="CHEBI:57287"/>
        <dbReference type="ChEBI" id="CHEBI:57288"/>
        <dbReference type="ChEBI" id="CHEBI:61930"/>
        <dbReference type="EC" id="2.3.1.48"/>
    </reaction>
</comment>
<dbReference type="GO" id="GO:0008270">
    <property type="term" value="F:zinc ion binding"/>
    <property type="evidence" value="ECO:0007669"/>
    <property type="project" value="UniProtKB-KW"/>
</dbReference>
<dbReference type="Gene3D" id="1.20.1020.10">
    <property type="entry name" value="TAZ domain"/>
    <property type="match status" value="1"/>
</dbReference>
<evidence type="ECO:0000256" key="4">
    <source>
        <dbReference type="ARBA" id="ARBA00022723"/>
    </source>
</evidence>
<dbReference type="InterPro" id="IPR000197">
    <property type="entry name" value="Znf_TAZ"/>
</dbReference>
<feature type="region of interest" description="Disordered" evidence="12">
    <location>
        <begin position="1"/>
        <end position="47"/>
    </location>
</feature>
<feature type="domain" description="TAZ-type" evidence="13">
    <location>
        <begin position="44"/>
        <end position="129"/>
    </location>
</feature>
<keyword evidence="6" id="KW-0862">Zinc</keyword>
<dbReference type="GO" id="GO:0045944">
    <property type="term" value="P:positive regulation of transcription by RNA polymerase II"/>
    <property type="evidence" value="ECO:0007669"/>
    <property type="project" value="TreeGrafter"/>
</dbReference>
<proteinExistence type="predicted"/>
<dbReference type="GO" id="GO:0004402">
    <property type="term" value="F:histone acetyltransferase activity"/>
    <property type="evidence" value="ECO:0007669"/>
    <property type="project" value="InterPro"/>
</dbReference>
<dbReference type="AlphaFoldDB" id="A0A7S3QJL3"/>
<evidence type="ECO:0000313" key="14">
    <source>
        <dbReference type="EMBL" id="CAE0479533.1"/>
    </source>
</evidence>
<dbReference type="InterPro" id="IPR035898">
    <property type="entry name" value="TAZ_dom_sf"/>
</dbReference>
<evidence type="ECO:0000256" key="7">
    <source>
        <dbReference type="ARBA" id="ARBA00022853"/>
    </source>
</evidence>
<sequence length="206" mass="22867">MSVSSMPSMASVSTTNEKKHHYDAQEGRPPPLATTRTPRLSSMNKKHLRARQQRLLMLCHSANCFQVPKNGSSSRGCSRGYCAKMTKLWAHISVCDDSSCSTKHCFSSRSIMTHYLKCRDENCATCLPVRSVVGSSRQNDCGIFSIAAPVKDKDSERRTSLYTPKTDELPKDMETDGKKKSSDTANNITTCTRGAISNSNENIKYE</sequence>
<evidence type="ECO:0000256" key="1">
    <source>
        <dbReference type="ARBA" id="ARBA00004123"/>
    </source>
</evidence>
<feature type="region of interest" description="Disordered" evidence="12">
    <location>
        <begin position="155"/>
        <end position="206"/>
    </location>
</feature>
<evidence type="ECO:0000259" key="13">
    <source>
        <dbReference type="PROSITE" id="PS50134"/>
    </source>
</evidence>
<protein>
    <recommendedName>
        <fullName evidence="2">histone acetyltransferase</fullName>
        <ecNumber evidence="2">2.3.1.48</ecNumber>
    </recommendedName>
</protein>
<keyword evidence="10" id="KW-0539">Nucleus</keyword>
<evidence type="ECO:0000256" key="8">
    <source>
        <dbReference type="ARBA" id="ARBA00023015"/>
    </source>
</evidence>
<accession>A0A7S3QJL3</accession>
<dbReference type="GO" id="GO:0005667">
    <property type="term" value="C:transcription regulator complex"/>
    <property type="evidence" value="ECO:0007669"/>
    <property type="project" value="TreeGrafter"/>
</dbReference>
<feature type="compositionally biased region" description="Polar residues" evidence="12">
    <location>
        <begin position="183"/>
        <end position="206"/>
    </location>
</feature>
<feature type="compositionally biased region" description="Low complexity" evidence="12">
    <location>
        <begin position="1"/>
        <end position="13"/>
    </location>
</feature>
<keyword evidence="3" id="KW-0808">Transferase</keyword>
<reference evidence="14" key="1">
    <citation type="submission" date="2021-01" db="EMBL/GenBank/DDBJ databases">
        <authorList>
            <person name="Corre E."/>
            <person name="Pelletier E."/>
            <person name="Niang G."/>
            <person name="Scheremetjew M."/>
            <person name="Finn R."/>
            <person name="Kale V."/>
            <person name="Holt S."/>
            <person name="Cochrane G."/>
            <person name="Meng A."/>
            <person name="Brown T."/>
            <person name="Cohen L."/>
        </authorList>
    </citation>
    <scope>NUCLEOTIDE SEQUENCE</scope>
    <source>
        <strain evidence="14">MM31A-1</strain>
    </source>
</reference>
<organism evidence="14">
    <name type="scientific">Chaetoceros debilis</name>
    <dbReference type="NCBI Taxonomy" id="122233"/>
    <lineage>
        <taxon>Eukaryota</taxon>
        <taxon>Sar</taxon>
        <taxon>Stramenopiles</taxon>
        <taxon>Ochrophyta</taxon>
        <taxon>Bacillariophyta</taxon>
        <taxon>Coscinodiscophyceae</taxon>
        <taxon>Chaetocerotophycidae</taxon>
        <taxon>Chaetocerotales</taxon>
        <taxon>Chaetocerotaceae</taxon>
        <taxon>Chaetoceros</taxon>
    </lineage>
</organism>
<evidence type="ECO:0000256" key="11">
    <source>
        <dbReference type="ARBA" id="ARBA00048017"/>
    </source>
</evidence>
<dbReference type="PROSITE" id="PS50134">
    <property type="entry name" value="ZF_TAZ"/>
    <property type="match status" value="1"/>
</dbReference>
<evidence type="ECO:0000256" key="10">
    <source>
        <dbReference type="ARBA" id="ARBA00023242"/>
    </source>
</evidence>
<evidence type="ECO:0000256" key="2">
    <source>
        <dbReference type="ARBA" id="ARBA00013184"/>
    </source>
</evidence>
<dbReference type="GO" id="GO:0031490">
    <property type="term" value="F:chromatin DNA binding"/>
    <property type="evidence" value="ECO:0007669"/>
    <property type="project" value="TreeGrafter"/>
</dbReference>
<feature type="compositionally biased region" description="Basic and acidic residues" evidence="12">
    <location>
        <begin position="155"/>
        <end position="182"/>
    </location>
</feature>
<dbReference type="PANTHER" id="PTHR13808">
    <property type="entry name" value="CBP/P300-RELATED"/>
    <property type="match status" value="1"/>
</dbReference>
<evidence type="ECO:0000256" key="5">
    <source>
        <dbReference type="ARBA" id="ARBA00022771"/>
    </source>
</evidence>
<name>A0A7S3QJL3_9STRA</name>
<evidence type="ECO:0000256" key="9">
    <source>
        <dbReference type="ARBA" id="ARBA00023163"/>
    </source>
</evidence>
<dbReference type="PANTHER" id="PTHR13808:SF1">
    <property type="entry name" value="HISTONE ACETYLTRANSFERASE"/>
    <property type="match status" value="1"/>
</dbReference>
<keyword evidence="7" id="KW-0156">Chromatin regulator</keyword>
<evidence type="ECO:0000256" key="6">
    <source>
        <dbReference type="ARBA" id="ARBA00022833"/>
    </source>
</evidence>